<dbReference type="OrthoDB" id="1433719at2"/>
<protein>
    <submittedName>
        <fullName evidence="1">Uncharacterized protein</fullName>
    </submittedName>
</protein>
<evidence type="ECO:0000313" key="1">
    <source>
        <dbReference type="EMBL" id="KMQ66277.1"/>
    </source>
</evidence>
<proteinExistence type="predicted"/>
<dbReference type="STRING" id="558151.ACM46_01645"/>
<dbReference type="GO" id="GO:0016788">
    <property type="term" value="F:hydrolase activity, acting on ester bonds"/>
    <property type="evidence" value="ECO:0007669"/>
    <property type="project" value="UniProtKB-ARBA"/>
</dbReference>
<dbReference type="InterPro" id="IPR036514">
    <property type="entry name" value="SGNH_hydro_sf"/>
</dbReference>
<dbReference type="SUPFAM" id="SSF52266">
    <property type="entry name" value="SGNH hydrolase"/>
    <property type="match status" value="1"/>
</dbReference>
<dbReference type="AlphaFoldDB" id="A0A0J7IJJ1"/>
<gene>
    <name evidence="1" type="ORF">ACM46_01645</name>
</gene>
<dbReference type="Gene3D" id="3.40.50.1110">
    <property type="entry name" value="SGNH hydrolase"/>
    <property type="match status" value="1"/>
</dbReference>
<evidence type="ECO:0000313" key="2">
    <source>
        <dbReference type="Proteomes" id="UP000036261"/>
    </source>
</evidence>
<accession>A0A0J7IJJ1</accession>
<dbReference type="EMBL" id="LFND01000001">
    <property type="protein sequence ID" value="KMQ66277.1"/>
    <property type="molecule type" value="Genomic_DNA"/>
</dbReference>
<organism evidence="1 2">
    <name type="scientific">Chryseobacterium angstadtii</name>
    <dbReference type="NCBI Taxonomy" id="558151"/>
    <lineage>
        <taxon>Bacteria</taxon>
        <taxon>Pseudomonadati</taxon>
        <taxon>Bacteroidota</taxon>
        <taxon>Flavobacteriia</taxon>
        <taxon>Flavobacteriales</taxon>
        <taxon>Weeksellaceae</taxon>
        <taxon>Chryseobacterium group</taxon>
        <taxon>Chryseobacterium</taxon>
    </lineage>
</organism>
<sequence length="312" mass="36251">MNSFNMGKFLFKISFYFIGIAAVLLLLGSYADSNTDDNYMHFAVPKPQNIILGDSRSVQGVVPDVLKNKLDMPFDNFSLNIVHSPYGEIYLKALKRKLDPDTKNGIFILTVNPWNLALRNDVKKKEDFPEEESPFNNMYFYDMSPNYEYLIKNLHKSWFRIYLDREAVGRSNTFLHKDGWMEVNVDMNKDSIAARTARKTEDTKEMMYGYSLSQERMKAINGIIDYLKPKGSVYLVRIPVSKNILTLENKRFPEFNGLMKELAKKQNVKFYDFSGHPDDFVYVDGNHMYKDSGKLLTSQIADSIKRDRKNLK</sequence>
<reference evidence="1 2" key="1">
    <citation type="journal article" date="2013" name="Int. J. Syst. Evol. Microbiol.">
        <title>Chryseobacterium angstadtii sp. nov., isolated from a newt tank.</title>
        <authorList>
            <person name="Kirk K.E."/>
            <person name="Hoffman J.A."/>
            <person name="Smith K.A."/>
            <person name="Strahan B.L."/>
            <person name="Failor K.C."/>
            <person name="Krebs J.E."/>
            <person name="Gale A.N."/>
            <person name="Do T.D."/>
            <person name="Sontag T.C."/>
            <person name="Batties A.M."/>
            <person name="Mistiszyn K."/>
            <person name="Newman J.D."/>
        </authorList>
    </citation>
    <scope>NUCLEOTIDE SEQUENCE [LARGE SCALE GENOMIC DNA]</scope>
    <source>
        <strain evidence="1 2">KM</strain>
    </source>
</reference>
<keyword evidence="2" id="KW-1185">Reference proteome</keyword>
<dbReference type="Proteomes" id="UP000036261">
    <property type="component" value="Unassembled WGS sequence"/>
</dbReference>
<dbReference type="PATRIC" id="fig|558151.6.peg.339"/>
<comment type="caution">
    <text evidence="1">The sequence shown here is derived from an EMBL/GenBank/DDBJ whole genome shotgun (WGS) entry which is preliminary data.</text>
</comment>
<name>A0A0J7IJJ1_9FLAO</name>